<dbReference type="AlphaFoldDB" id="L8X629"/>
<feature type="region of interest" description="Disordered" evidence="2">
    <location>
        <begin position="244"/>
        <end position="288"/>
    </location>
</feature>
<dbReference type="SUPFAM" id="SSF47923">
    <property type="entry name" value="Ypt/Rab-GAP domain of gyp1p"/>
    <property type="match status" value="2"/>
</dbReference>
<evidence type="ECO:0000313" key="5">
    <source>
        <dbReference type="Proteomes" id="UP000011668"/>
    </source>
</evidence>
<dbReference type="Pfam" id="PF00566">
    <property type="entry name" value="RabGAP-TBC"/>
    <property type="match status" value="1"/>
</dbReference>
<dbReference type="PANTHER" id="PTHR22957:SF502">
    <property type="entry name" value="SMALL G PROTEIN SIGNALING MODULATOR 2-RELATED"/>
    <property type="match status" value="1"/>
</dbReference>
<evidence type="ECO:0000313" key="4">
    <source>
        <dbReference type="EMBL" id="ELU44488.1"/>
    </source>
</evidence>
<reference evidence="4 5" key="1">
    <citation type="journal article" date="2013" name="Nat. Commun.">
        <title>The evolution and pathogenic mechanisms of the rice sheath blight pathogen.</title>
        <authorList>
            <person name="Zheng A."/>
            <person name="Lin R."/>
            <person name="Xu L."/>
            <person name="Qin P."/>
            <person name="Tang C."/>
            <person name="Ai P."/>
            <person name="Zhang D."/>
            <person name="Liu Y."/>
            <person name="Sun Z."/>
            <person name="Feng H."/>
            <person name="Wang Y."/>
            <person name="Chen Y."/>
            <person name="Liang X."/>
            <person name="Fu R."/>
            <person name="Li Q."/>
            <person name="Zhang J."/>
            <person name="Yu X."/>
            <person name="Xie Z."/>
            <person name="Ding L."/>
            <person name="Guan P."/>
            <person name="Tang J."/>
            <person name="Liang Y."/>
            <person name="Wang S."/>
            <person name="Deng Q."/>
            <person name="Li S."/>
            <person name="Zhu J."/>
            <person name="Wang L."/>
            <person name="Liu H."/>
            <person name="Li P."/>
        </authorList>
    </citation>
    <scope>NUCLEOTIDE SEQUENCE [LARGE SCALE GENOMIC DNA]</scope>
    <source>
        <strain evidence="5">AG-1 IA</strain>
    </source>
</reference>
<comment type="caution">
    <text evidence="4">The sequence shown here is derived from an EMBL/GenBank/DDBJ whole genome shotgun (WGS) entry which is preliminary data.</text>
</comment>
<dbReference type="Gene3D" id="1.10.472.80">
    <property type="entry name" value="Ypt/Rab-GAP domain of gyp1p, domain 3"/>
    <property type="match status" value="1"/>
</dbReference>
<dbReference type="Gene3D" id="1.10.8.270">
    <property type="entry name" value="putative rabgap domain of human tbc1 domain family member 14 like domains"/>
    <property type="match status" value="1"/>
</dbReference>
<gene>
    <name evidence="4" type="ORF">AG1IA_01485</name>
</gene>
<evidence type="ECO:0000259" key="3">
    <source>
        <dbReference type="PROSITE" id="PS50086"/>
    </source>
</evidence>
<dbReference type="InterPro" id="IPR000195">
    <property type="entry name" value="Rab-GAP-TBC_dom"/>
</dbReference>
<organism evidence="4 5">
    <name type="scientific">Thanatephorus cucumeris (strain AG1-IA)</name>
    <name type="common">Rice sheath blight fungus</name>
    <name type="synonym">Rhizoctonia solani</name>
    <dbReference type="NCBI Taxonomy" id="983506"/>
    <lineage>
        <taxon>Eukaryota</taxon>
        <taxon>Fungi</taxon>
        <taxon>Dikarya</taxon>
        <taxon>Basidiomycota</taxon>
        <taxon>Agaricomycotina</taxon>
        <taxon>Agaricomycetes</taxon>
        <taxon>Cantharellales</taxon>
        <taxon>Ceratobasidiaceae</taxon>
        <taxon>Rhizoctonia</taxon>
        <taxon>Rhizoctonia solani AG-1</taxon>
    </lineage>
</organism>
<feature type="region of interest" description="Disordered" evidence="2">
    <location>
        <begin position="750"/>
        <end position="784"/>
    </location>
</feature>
<proteinExistence type="predicted"/>
<protein>
    <submittedName>
        <fullName evidence="4">GTPase-activating protein gyp7</fullName>
    </submittedName>
</protein>
<feature type="region of interest" description="Disordered" evidence="2">
    <location>
        <begin position="1"/>
        <end position="20"/>
    </location>
</feature>
<dbReference type="FunFam" id="1.10.472.80:FF:000077">
    <property type="entry name" value="TBC1 domain family member"/>
    <property type="match status" value="1"/>
</dbReference>
<feature type="compositionally biased region" description="Low complexity" evidence="2">
    <location>
        <begin position="257"/>
        <end position="271"/>
    </location>
</feature>
<evidence type="ECO:0000256" key="1">
    <source>
        <dbReference type="ARBA" id="ARBA00022468"/>
    </source>
</evidence>
<dbReference type="EMBL" id="AFRT01000300">
    <property type="protein sequence ID" value="ELU44488.1"/>
    <property type="molecule type" value="Genomic_DNA"/>
</dbReference>
<dbReference type="OrthoDB" id="10264062at2759"/>
<dbReference type="PROSITE" id="PS50086">
    <property type="entry name" value="TBC_RABGAP"/>
    <property type="match status" value="1"/>
</dbReference>
<dbReference type="SMART" id="SM00164">
    <property type="entry name" value="TBC"/>
    <property type="match status" value="1"/>
</dbReference>
<dbReference type="InterPro" id="IPR035969">
    <property type="entry name" value="Rab-GAP_TBC_sf"/>
</dbReference>
<feature type="domain" description="Rab-GAP TBC" evidence="3">
    <location>
        <begin position="467"/>
        <end position="681"/>
    </location>
</feature>
<feature type="compositionally biased region" description="Pro residues" evidence="2">
    <location>
        <begin position="1"/>
        <end position="10"/>
    </location>
</feature>
<dbReference type="Proteomes" id="UP000011668">
    <property type="component" value="Unassembled WGS sequence"/>
</dbReference>
<dbReference type="HOGENOM" id="CLU_004457_0_1_1"/>
<accession>L8X629</accession>
<name>L8X629_THACA</name>
<dbReference type="STRING" id="983506.L8X629"/>
<sequence length="933" mass="105868">MVSIKPPSPPVETEAERDEQAKYRSMCTLRPTHETTYPGSLASSREYVANDAISPTYFLAWVPETLLGERGNDEWSKFLRVEAEYGSGGHSLDEEEDAVIIKPPIPKGESYWLFHGASHMVGLRAKAELRLIPMDPQAALLTIPLSDGSMTFNLTSGATLQTIYFHDEESRSISQLTPKNRAASGIASWGGEDLLQRLKSYCHILKSSLQPNLFLFDPSKPDIEAHTMVLFDDDAADLIMAQSTDSPIPHHRRPNRPSRSSGSSSGSVPSPRLTPNGSPAPFPNPRYSTRTSVLHETLPVYPPTSFAPLTSPSRNSLLQSFSQLTRATRHAAQQILSHPLAQPIVPHLPSPMQSFVNASGEWAGLLEKGGMGEFESARVYLARWARVVAEEGERARRREVRVVGGSGNEREEGELGVFELLAKSANLPTPKSTRNPKNAIDKDTWLGWFDETGRPTISEEDMRKEVFRRVEARRLAWPSVLNVLPWDTDQQTRENMWEIKGQWFEVEEVLKRPEVAEERHRVDVDVRRTDRTQPLFALPSDQAANENAAQAASNEHVDRLGVILLTYNFYEKELGYVQGMSDLCAPIYVVCGADEVKTFWCFVEVMEHMKQNFLRDQSGMKKQLLTLQQLLAIMDPELYRHLERADALNLFFCFRWVLIAFKREFPFDDVMRLWEILWTNYYTNQFVLFVALAVLESHRDVIMRYLVEFDEILKYCNDLSMTIELDSTLAQAEVLFLSFQQIVSDIDRRQAEQSLSSSPEGLRRRRGDSRPGSPISLPAGASEEDRTRAALSMSLISDNLRELLKSGIGLTVFNFPPSLRLAHNFDMCRLGSLLHINSAFNEAKRDNKRFGGQYCSLECCWNNPSSDFEKRIIDLNAPTGHLPLIQFVDFLHQDVFGLFWLRIAKNPFDEWNPMLLLKLNESRRVSLMETRLG</sequence>
<evidence type="ECO:0000256" key="2">
    <source>
        <dbReference type="SAM" id="MobiDB-lite"/>
    </source>
</evidence>
<dbReference type="PANTHER" id="PTHR22957">
    <property type="entry name" value="TBC1 DOMAIN FAMILY MEMBER GTPASE-ACTIVATING PROTEIN"/>
    <property type="match status" value="1"/>
</dbReference>
<keyword evidence="1" id="KW-0343">GTPase activation</keyword>
<keyword evidence="5" id="KW-1185">Reference proteome</keyword>
<dbReference type="GO" id="GO:0005096">
    <property type="term" value="F:GTPase activator activity"/>
    <property type="evidence" value="ECO:0007669"/>
    <property type="project" value="UniProtKB-KW"/>
</dbReference>